<evidence type="ECO:0000313" key="4">
    <source>
        <dbReference type="Proteomes" id="UP000316770"/>
    </source>
</evidence>
<dbReference type="OrthoDB" id="370015at2"/>
<dbReference type="PANTHER" id="PTHR42964">
    <property type="entry name" value="ENOYL-COA HYDRATASE"/>
    <property type="match status" value="1"/>
</dbReference>
<proteinExistence type="inferred from homology"/>
<organism evidence="3 4">
    <name type="scientific">Rosistilla oblonga</name>
    <dbReference type="NCBI Taxonomy" id="2527990"/>
    <lineage>
        <taxon>Bacteria</taxon>
        <taxon>Pseudomonadati</taxon>
        <taxon>Planctomycetota</taxon>
        <taxon>Planctomycetia</taxon>
        <taxon>Pirellulales</taxon>
        <taxon>Pirellulaceae</taxon>
        <taxon>Rosistilla</taxon>
    </lineage>
</organism>
<dbReference type="GO" id="GO:0004300">
    <property type="term" value="F:enoyl-CoA hydratase activity"/>
    <property type="evidence" value="ECO:0007669"/>
    <property type="project" value="UniProtKB-EC"/>
</dbReference>
<sequence length="261" mass="27603">MTAVNVLVNSPSGTIQLTRPDQRNALDRSAVEQISQAFFDLHQEKKVRGVILTASGTDFCAGLDLKEMHQTASGDPNSALGAWHDDWTQLRDLLETMLRFPKPIIAAIDGTALGAGLGLALAADLIVAAPSATFGVPAVRRGLISGVVSPLLCFRSGGKTAARMMLTGQSIDAQEALRLNLIDEIVDADKIWVRANELVAECAAAPAEAIQLSKRLLNETIGETLLTQMSVGAAMGATACTTEAAAEGLAAFKEKREPNWP</sequence>
<name>A0A518IQQ9_9BACT</name>
<dbReference type="InterPro" id="IPR018376">
    <property type="entry name" value="Enoyl-CoA_hyd/isom_CS"/>
</dbReference>
<dbReference type="EC" id="4.2.1.17" evidence="3"/>
<dbReference type="AlphaFoldDB" id="A0A518IQQ9"/>
<dbReference type="InterPro" id="IPR001753">
    <property type="entry name" value="Enoyl-CoA_hydra/iso"/>
</dbReference>
<dbReference type="Gene3D" id="1.10.12.10">
    <property type="entry name" value="Lyase 2-enoyl-coa Hydratase, Chain A, domain 2"/>
    <property type="match status" value="1"/>
</dbReference>
<dbReference type="SUPFAM" id="SSF52096">
    <property type="entry name" value="ClpP/crotonase"/>
    <property type="match status" value="1"/>
</dbReference>
<gene>
    <name evidence="3" type="primary">echA8_1</name>
    <name evidence="3" type="ORF">Mal33_14050</name>
</gene>
<dbReference type="InterPro" id="IPR014748">
    <property type="entry name" value="Enoyl-CoA_hydra_C"/>
</dbReference>
<dbReference type="EMBL" id="CP036318">
    <property type="protein sequence ID" value="QDV55432.1"/>
    <property type="molecule type" value="Genomic_DNA"/>
</dbReference>
<keyword evidence="3" id="KW-0456">Lyase</keyword>
<accession>A0A518IQQ9</accession>
<dbReference type="PANTHER" id="PTHR42964:SF1">
    <property type="entry name" value="POLYKETIDE BIOSYNTHESIS ENOYL-COA HYDRATASE PKSH-RELATED"/>
    <property type="match status" value="1"/>
</dbReference>
<reference evidence="3 4" key="1">
    <citation type="submission" date="2019-02" db="EMBL/GenBank/DDBJ databases">
        <title>Deep-cultivation of Planctomycetes and their phenomic and genomic characterization uncovers novel biology.</title>
        <authorList>
            <person name="Wiegand S."/>
            <person name="Jogler M."/>
            <person name="Boedeker C."/>
            <person name="Pinto D."/>
            <person name="Vollmers J."/>
            <person name="Rivas-Marin E."/>
            <person name="Kohn T."/>
            <person name="Peeters S.H."/>
            <person name="Heuer A."/>
            <person name="Rast P."/>
            <person name="Oberbeckmann S."/>
            <person name="Bunk B."/>
            <person name="Jeske O."/>
            <person name="Meyerdierks A."/>
            <person name="Storesund J.E."/>
            <person name="Kallscheuer N."/>
            <person name="Luecker S."/>
            <person name="Lage O.M."/>
            <person name="Pohl T."/>
            <person name="Merkel B.J."/>
            <person name="Hornburger P."/>
            <person name="Mueller R.-W."/>
            <person name="Bruemmer F."/>
            <person name="Labrenz M."/>
            <person name="Spormann A.M."/>
            <person name="Op den Camp H."/>
            <person name="Overmann J."/>
            <person name="Amann R."/>
            <person name="Jetten M.S.M."/>
            <person name="Mascher T."/>
            <person name="Medema M.H."/>
            <person name="Devos D.P."/>
            <person name="Kaster A.-K."/>
            <person name="Ovreas L."/>
            <person name="Rohde M."/>
            <person name="Galperin M.Y."/>
            <person name="Jogler C."/>
        </authorList>
    </citation>
    <scope>NUCLEOTIDE SEQUENCE [LARGE SCALE GENOMIC DNA]</scope>
    <source>
        <strain evidence="3 4">Mal33</strain>
    </source>
</reference>
<evidence type="ECO:0000256" key="2">
    <source>
        <dbReference type="RuleBase" id="RU003707"/>
    </source>
</evidence>
<dbReference type="InterPro" id="IPR029045">
    <property type="entry name" value="ClpP/crotonase-like_dom_sf"/>
</dbReference>
<dbReference type="CDD" id="cd06558">
    <property type="entry name" value="crotonase-like"/>
    <property type="match status" value="1"/>
</dbReference>
<protein>
    <submittedName>
        <fullName evidence="3">Putative enoyl-CoA hydratase echA8</fullName>
        <ecNumber evidence="3">4.2.1.17</ecNumber>
    </submittedName>
</protein>
<dbReference type="Gene3D" id="3.90.226.10">
    <property type="entry name" value="2-enoyl-CoA Hydratase, Chain A, domain 1"/>
    <property type="match status" value="1"/>
</dbReference>
<dbReference type="Proteomes" id="UP000316770">
    <property type="component" value="Chromosome"/>
</dbReference>
<evidence type="ECO:0000313" key="3">
    <source>
        <dbReference type="EMBL" id="QDV55432.1"/>
    </source>
</evidence>
<dbReference type="Pfam" id="PF00378">
    <property type="entry name" value="ECH_1"/>
    <property type="match status" value="1"/>
</dbReference>
<dbReference type="PROSITE" id="PS00166">
    <property type="entry name" value="ENOYL_COA_HYDRATASE"/>
    <property type="match status" value="1"/>
</dbReference>
<comment type="similarity">
    <text evidence="1 2">Belongs to the enoyl-CoA hydratase/isomerase family.</text>
</comment>
<evidence type="ECO:0000256" key="1">
    <source>
        <dbReference type="ARBA" id="ARBA00005254"/>
    </source>
</evidence>
<keyword evidence="4" id="KW-1185">Reference proteome</keyword>
<dbReference type="InterPro" id="IPR051683">
    <property type="entry name" value="Enoyl-CoA_Hydratase/Isomerase"/>
</dbReference>
<dbReference type="RefSeq" id="WP_145118773.1">
    <property type="nucleotide sequence ID" value="NZ_CP036292.1"/>
</dbReference>